<sequence length="162" mass="18157">MMDTREPTPAQQLEELWVRTKCIELGARYCHGVDHGDLETFLSIWHPGGEYIVGKRTGRFAGHAELATALDFVRGAFASTHHWTTNHLVTRTADDAATGVSDSFAICVDHSDRPSLVAATYDDEYRLGNGEWKILRRTVRRWLVSEGIEVPLRHPASEGVRS</sequence>
<accession>A0ABP8YX93</accession>
<name>A0ABP8YX93_9ACTN</name>
<organism evidence="2 3">
    <name type="scientific">Nocardioides endophyticus</name>
    <dbReference type="NCBI Taxonomy" id="1353775"/>
    <lineage>
        <taxon>Bacteria</taxon>
        <taxon>Bacillati</taxon>
        <taxon>Actinomycetota</taxon>
        <taxon>Actinomycetes</taxon>
        <taxon>Propionibacteriales</taxon>
        <taxon>Nocardioidaceae</taxon>
        <taxon>Nocardioides</taxon>
    </lineage>
</organism>
<protein>
    <recommendedName>
        <fullName evidence="1">SnoaL-like domain-containing protein</fullName>
    </recommendedName>
</protein>
<dbReference type="EMBL" id="BAABKN010000015">
    <property type="protein sequence ID" value="GAA4742195.1"/>
    <property type="molecule type" value="Genomic_DNA"/>
</dbReference>
<keyword evidence="3" id="KW-1185">Reference proteome</keyword>
<evidence type="ECO:0000313" key="2">
    <source>
        <dbReference type="EMBL" id="GAA4742195.1"/>
    </source>
</evidence>
<reference evidence="3" key="1">
    <citation type="journal article" date="2019" name="Int. J. Syst. Evol. Microbiol.">
        <title>The Global Catalogue of Microorganisms (GCM) 10K type strain sequencing project: providing services to taxonomists for standard genome sequencing and annotation.</title>
        <authorList>
            <consortium name="The Broad Institute Genomics Platform"/>
            <consortium name="The Broad Institute Genome Sequencing Center for Infectious Disease"/>
            <person name="Wu L."/>
            <person name="Ma J."/>
        </authorList>
    </citation>
    <scope>NUCLEOTIDE SEQUENCE [LARGE SCALE GENOMIC DNA]</scope>
    <source>
        <strain evidence="3">JCM 18532</strain>
    </source>
</reference>
<proteinExistence type="predicted"/>
<dbReference type="SUPFAM" id="SSF54427">
    <property type="entry name" value="NTF2-like"/>
    <property type="match status" value="1"/>
</dbReference>
<dbReference type="CDD" id="cd00531">
    <property type="entry name" value="NTF2_like"/>
    <property type="match status" value="1"/>
</dbReference>
<dbReference type="InterPro" id="IPR037401">
    <property type="entry name" value="SnoaL-like"/>
</dbReference>
<dbReference type="Gene3D" id="3.10.450.50">
    <property type="match status" value="1"/>
</dbReference>
<gene>
    <name evidence="2" type="ORF">GCM10023350_28690</name>
</gene>
<evidence type="ECO:0000313" key="3">
    <source>
        <dbReference type="Proteomes" id="UP001499882"/>
    </source>
</evidence>
<feature type="domain" description="SnoaL-like" evidence="1">
    <location>
        <begin position="14"/>
        <end position="138"/>
    </location>
</feature>
<dbReference type="Proteomes" id="UP001499882">
    <property type="component" value="Unassembled WGS sequence"/>
</dbReference>
<dbReference type="Pfam" id="PF13577">
    <property type="entry name" value="SnoaL_4"/>
    <property type="match status" value="1"/>
</dbReference>
<comment type="caution">
    <text evidence="2">The sequence shown here is derived from an EMBL/GenBank/DDBJ whole genome shotgun (WGS) entry which is preliminary data.</text>
</comment>
<evidence type="ECO:0000259" key="1">
    <source>
        <dbReference type="Pfam" id="PF13577"/>
    </source>
</evidence>
<dbReference type="InterPro" id="IPR032710">
    <property type="entry name" value="NTF2-like_dom_sf"/>
</dbReference>